<name>A0AAJ0D0J3_9HYPO</name>
<dbReference type="SUPFAM" id="SSF53474">
    <property type="entry name" value="alpha/beta-Hydrolases"/>
    <property type="match status" value="1"/>
</dbReference>
<protein>
    <recommendedName>
        <fullName evidence="9">DUF829-domain-containing protein</fullName>
    </recommendedName>
</protein>
<evidence type="ECO:0000256" key="4">
    <source>
        <dbReference type="ARBA" id="ARBA00023136"/>
    </source>
</evidence>
<evidence type="ECO:0008006" key="9">
    <source>
        <dbReference type="Google" id="ProtNLM"/>
    </source>
</evidence>
<evidence type="ECO:0000256" key="1">
    <source>
        <dbReference type="ARBA" id="ARBA00007387"/>
    </source>
</evidence>
<reference evidence="7" key="1">
    <citation type="submission" date="2023-06" db="EMBL/GenBank/DDBJ databases">
        <title>Conoideocrella luteorostrata (Hypocreales: Clavicipitaceae), a potential biocontrol fungus for elongate hemlock scale in United States Christmas tree production areas.</title>
        <authorList>
            <person name="Barrett H."/>
            <person name="Lovett B."/>
            <person name="Macias A.M."/>
            <person name="Stajich J.E."/>
            <person name="Kasson M.T."/>
        </authorList>
    </citation>
    <scope>NUCLEOTIDE SEQUENCE</scope>
    <source>
        <strain evidence="7">ARSEF 14590</strain>
    </source>
</reference>
<keyword evidence="4" id="KW-0472">Membrane</keyword>
<evidence type="ECO:0000256" key="3">
    <source>
        <dbReference type="ARBA" id="ARBA00022989"/>
    </source>
</evidence>
<evidence type="ECO:0000313" key="7">
    <source>
        <dbReference type="EMBL" id="KAK2616256.1"/>
    </source>
</evidence>
<comment type="subcellular location">
    <subcellularLocation>
        <location evidence="6">Nucleus outer membrane</location>
        <topology evidence="6">Single-pass membrane protein</topology>
    </subcellularLocation>
</comment>
<evidence type="ECO:0000256" key="2">
    <source>
        <dbReference type="ARBA" id="ARBA00022692"/>
    </source>
</evidence>
<dbReference type="EMBL" id="JASWJB010000008">
    <property type="protein sequence ID" value="KAK2616256.1"/>
    <property type="molecule type" value="Genomic_DNA"/>
</dbReference>
<sequence length="297" mass="32715">MSSATSKVELDVALPIGQDIHLYEPPTPASRDLSSPALIILCTWLGGATPRRVSKYVAGYHERYPSSALLVVTTRIADITVLPLSALHARLQPARDAIRRIAVTQVGGQDPSMLLHIFSHGGCNTALQLMHSLQYEKDLDPSFNLPSHLYGVIFDCCPGDGSFGRAYNAAAASLPNAYLAKTIGKVLLVPFVSTITLLQYLGAMSSITDLRRELNSPDIFGTTARRMYLYSSEDQVVQWQDVESHLEAAKSVSEHAVTGIRFADSAHCAIIREQSETYWKAIHDFWQSRNSKSRSRL</sequence>
<evidence type="ECO:0000256" key="5">
    <source>
        <dbReference type="ARBA" id="ARBA00023242"/>
    </source>
</evidence>
<organism evidence="7 8">
    <name type="scientific">Conoideocrella luteorostrata</name>
    <dbReference type="NCBI Taxonomy" id="1105319"/>
    <lineage>
        <taxon>Eukaryota</taxon>
        <taxon>Fungi</taxon>
        <taxon>Dikarya</taxon>
        <taxon>Ascomycota</taxon>
        <taxon>Pezizomycotina</taxon>
        <taxon>Sordariomycetes</taxon>
        <taxon>Hypocreomycetidae</taxon>
        <taxon>Hypocreales</taxon>
        <taxon>Clavicipitaceae</taxon>
        <taxon>Conoideocrella</taxon>
    </lineage>
</organism>
<evidence type="ECO:0000313" key="8">
    <source>
        <dbReference type="Proteomes" id="UP001251528"/>
    </source>
</evidence>
<dbReference type="AlphaFoldDB" id="A0AAJ0D0J3"/>
<dbReference type="PANTHER" id="PTHR12265">
    <property type="entry name" value="TRANSMEMBRANE PROTEIN 53"/>
    <property type="match status" value="1"/>
</dbReference>
<proteinExistence type="inferred from homology"/>
<dbReference type="Proteomes" id="UP001251528">
    <property type="component" value="Unassembled WGS sequence"/>
</dbReference>
<comment type="caution">
    <text evidence="7">The sequence shown here is derived from an EMBL/GenBank/DDBJ whole genome shotgun (WGS) entry which is preliminary data.</text>
</comment>
<dbReference type="Pfam" id="PF05705">
    <property type="entry name" value="DUF829"/>
    <property type="match status" value="1"/>
</dbReference>
<dbReference type="PANTHER" id="PTHR12265:SF30">
    <property type="entry name" value="TRANSMEMBRANE PROTEIN 53"/>
    <property type="match status" value="1"/>
</dbReference>
<keyword evidence="3" id="KW-1133">Transmembrane helix</keyword>
<dbReference type="InterPro" id="IPR008547">
    <property type="entry name" value="DUF829_TMEM53"/>
</dbReference>
<comment type="similarity">
    <text evidence="1">Belongs to the TMEM53 family.</text>
</comment>
<dbReference type="GO" id="GO:0005640">
    <property type="term" value="C:nuclear outer membrane"/>
    <property type="evidence" value="ECO:0007669"/>
    <property type="project" value="UniProtKB-SubCell"/>
</dbReference>
<keyword evidence="8" id="KW-1185">Reference proteome</keyword>
<gene>
    <name evidence="7" type="ORF">QQS21_000891</name>
</gene>
<keyword evidence="5" id="KW-0539">Nucleus</keyword>
<dbReference type="InterPro" id="IPR029058">
    <property type="entry name" value="AB_hydrolase_fold"/>
</dbReference>
<accession>A0AAJ0D0J3</accession>
<evidence type="ECO:0000256" key="6">
    <source>
        <dbReference type="ARBA" id="ARBA00034303"/>
    </source>
</evidence>
<keyword evidence="2" id="KW-0812">Transmembrane</keyword>